<keyword evidence="5" id="KW-1185">Reference proteome</keyword>
<dbReference type="PANTHER" id="PTHR43877">
    <property type="entry name" value="AMINOALKYLPHOSPHONATE N-ACETYLTRANSFERASE-RELATED-RELATED"/>
    <property type="match status" value="1"/>
</dbReference>
<dbReference type="PROSITE" id="PS51186">
    <property type="entry name" value="GNAT"/>
    <property type="match status" value="1"/>
</dbReference>
<dbReference type="InterPro" id="IPR000182">
    <property type="entry name" value="GNAT_dom"/>
</dbReference>
<dbReference type="InterPro" id="IPR016181">
    <property type="entry name" value="Acyl_CoA_acyltransferase"/>
</dbReference>
<name>A0A918H1H9_9ACTN</name>
<sequence>MRAGPFPRTLAPMSYVLRPAALADAPAITGLLNEIDLIEIGRPETDLHTVETDLKHPGTDLERDSWLAFDGDHLVVYGLLWDESEGERIDIDHYVLPDRQDAGLTVLEAMEDRALAKARENGAERAVVHLHLNTRPTLDTALIRRRGWSVVRRYHVLRRPVDAAADRAPEPPAGVRLRPCAEAADRARVHELYQASFADHFDFQPRAYEPWLHDVGATGLDWSLVWIVSTDELGDAGFLLARDDREAMGWIRSIGVLREARGHGLAGLLLRHAFAAFAARGRDVVGLGVDTSNPTGAPQLYARHGMTVHFAVDTWEAVLR</sequence>
<comment type="caution">
    <text evidence="4">The sequence shown here is derived from an EMBL/GenBank/DDBJ whole genome shotgun (WGS) entry which is preliminary data.</text>
</comment>
<organism evidence="4 5">
    <name type="scientific">Streptomyces phaeofaciens</name>
    <dbReference type="NCBI Taxonomy" id="68254"/>
    <lineage>
        <taxon>Bacteria</taxon>
        <taxon>Bacillati</taxon>
        <taxon>Actinomycetota</taxon>
        <taxon>Actinomycetes</taxon>
        <taxon>Kitasatosporales</taxon>
        <taxon>Streptomycetaceae</taxon>
        <taxon>Streptomyces</taxon>
    </lineage>
</organism>
<feature type="domain" description="N-acetyltransferase" evidence="3">
    <location>
        <begin position="175"/>
        <end position="320"/>
    </location>
</feature>
<dbReference type="InterPro" id="IPR050832">
    <property type="entry name" value="Bact_Acetyltransf"/>
</dbReference>
<dbReference type="GO" id="GO:0016747">
    <property type="term" value="F:acyltransferase activity, transferring groups other than amino-acyl groups"/>
    <property type="evidence" value="ECO:0007669"/>
    <property type="project" value="InterPro"/>
</dbReference>
<evidence type="ECO:0000259" key="3">
    <source>
        <dbReference type="PROSITE" id="PS51186"/>
    </source>
</evidence>
<dbReference type="SUPFAM" id="SSF55729">
    <property type="entry name" value="Acyl-CoA N-acyltransferases (Nat)"/>
    <property type="match status" value="2"/>
</dbReference>
<evidence type="ECO:0000256" key="2">
    <source>
        <dbReference type="ARBA" id="ARBA00023315"/>
    </source>
</evidence>
<reference evidence="4" key="1">
    <citation type="journal article" date="2014" name="Int. J. Syst. Evol. Microbiol.">
        <title>Complete genome sequence of Corynebacterium casei LMG S-19264T (=DSM 44701T), isolated from a smear-ripened cheese.</title>
        <authorList>
            <consortium name="US DOE Joint Genome Institute (JGI-PGF)"/>
            <person name="Walter F."/>
            <person name="Albersmeier A."/>
            <person name="Kalinowski J."/>
            <person name="Ruckert C."/>
        </authorList>
    </citation>
    <scope>NUCLEOTIDE SEQUENCE</scope>
    <source>
        <strain evidence="4">JCM 4125</strain>
    </source>
</reference>
<dbReference type="EMBL" id="BMSA01000001">
    <property type="protein sequence ID" value="GGT31413.1"/>
    <property type="molecule type" value="Genomic_DNA"/>
</dbReference>
<dbReference type="Gene3D" id="3.40.630.30">
    <property type="match status" value="1"/>
</dbReference>
<keyword evidence="2" id="KW-0012">Acyltransferase</keyword>
<keyword evidence="1" id="KW-0808">Transferase</keyword>
<evidence type="ECO:0000256" key="1">
    <source>
        <dbReference type="ARBA" id="ARBA00022679"/>
    </source>
</evidence>
<evidence type="ECO:0000313" key="4">
    <source>
        <dbReference type="EMBL" id="GGT31413.1"/>
    </source>
</evidence>
<gene>
    <name evidence="4" type="ORF">GCM10010226_04330</name>
</gene>
<dbReference type="Pfam" id="PF00583">
    <property type="entry name" value="Acetyltransf_1"/>
    <property type="match status" value="1"/>
</dbReference>
<accession>A0A918H1H9</accession>
<reference evidence="4" key="2">
    <citation type="submission" date="2020-09" db="EMBL/GenBank/DDBJ databases">
        <authorList>
            <person name="Sun Q."/>
            <person name="Ohkuma M."/>
        </authorList>
    </citation>
    <scope>NUCLEOTIDE SEQUENCE</scope>
    <source>
        <strain evidence="4">JCM 4125</strain>
    </source>
</reference>
<proteinExistence type="predicted"/>
<evidence type="ECO:0000313" key="5">
    <source>
        <dbReference type="Proteomes" id="UP000646776"/>
    </source>
</evidence>
<dbReference type="AlphaFoldDB" id="A0A918H1H9"/>
<dbReference type="Proteomes" id="UP000646776">
    <property type="component" value="Unassembled WGS sequence"/>
</dbReference>
<protein>
    <recommendedName>
        <fullName evidence="3">N-acetyltransferase domain-containing protein</fullName>
    </recommendedName>
</protein>
<dbReference type="CDD" id="cd04301">
    <property type="entry name" value="NAT_SF"/>
    <property type="match status" value="1"/>
</dbReference>